<comment type="function">
    <text evidence="5">Catalyzes the hydrolysis of glucose from the disaccharide unit linked to hydroxylysine residues of collagen and collagen-like proteins.</text>
</comment>
<dbReference type="AlphaFoldDB" id="B0WPY5"/>
<dbReference type="OMA" id="MASINVI"/>
<comment type="catalytic activity">
    <reaction evidence="4">
        <text>(5R)-5-O-[alpha-D-glucosyl-(1-&gt;2)-beta-D-galactosyl]-5-hydroxy-L-lysyl-[collagen] + H2O = (5R)-5-O-(beta-D-galactosyl)-5-hydroxy-L-lysyl-[collagen] + D-glucose</text>
        <dbReference type="Rhea" id="RHEA:11068"/>
        <dbReference type="Rhea" id="RHEA-COMP:12753"/>
        <dbReference type="Rhea" id="RHEA-COMP:12754"/>
        <dbReference type="ChEBI" id="CHEBI:4167"/>
        <dbReference type="ChEBI" id="CHEBI:15377"/>
        <dbReference type="ChEBI" id="CHEBI:133443"/>
        <dbReference type="ChEBI" id="CHEBI:133452"/>
        <dbReference type="EC" id="3.2.1.107"/>
    </reaction>
</comment>
<dbReference type="PANTHER" id="PTHR11051:SF8">
    <property type="entry name" value="PROTEIN-GLUCOSYLGALACTOSYLHYDROXYLYSINE GLUCOSIDASE"/>
    <property type="match status" value="1"/>
</dbReference>
<evidence type="ECO:0000256" key="6">
    <source>
        <dbReference type="ARBA" id="ARBA00066430"/>
    </source>
</evidence>
<dbReference type="InParanoid" id="B0WPY5"/>
<keyword evidence="10" id="KW-0732">Signal</keyword>
<keyword evidence="15" id="KW-1185">Reference proteome</keyword>
<dbReference type="STRING" id="7176.B0WPY5"/>
<organism>
    <name type="scientific">Culex quinquefasciatus</name>
    <name type="common">Southern house mosquito</name>
    <name type="synonym">Culex pungens</name>
    <dbReference type="NCBI Taxonomy" id="7176"/>
    <lineage>
        <taxon>Eukaryota</taxon>
        <taxon>Metazoa</taxon>
        <taxon>Ecdysozoa</taxon>
        <taxon>Arthropoda</taxon>
        <taxon>Hexapoda</taxon>
        <taxon>Insecta</taxon>
        <taxon>Pterygota</taxon>
        <taxon>Neoptera</taxon>
        <taxon>Endopterygota</taxon>
        <taxon>Diptera</taxon>
        <taxon>Nematocera</taxon>
        <taxon>Culicoidea</taxon>
        <taxon>Culicidae</taxon>
        <taxon>Culicinae</taxon>
        <taxon>Culicini</taxon>
        <taxon>Culex</taxon>
        <taxon>Culex</taxon>
    </lineage>
</organism>
<keyword evidence="9" id="KW-0472">Membrane</keyword>
<reference evidence="14" key="2">
    <citation type="submission" date="2020-05" db="UniProtKB">
        <authorList>
            <consortium name="EnsemblMetazoa"/>
        </authorList>
    </citation>
    <scope>IDENTIFICATION</scope>
    <source>
        <strain evidence="14">JHB</strain>
    </source>
</reference>
<evidence type="ECO:0000313" key="15">
    <source>
        <dbReference type="Proteomes" id="UP000002320"/>
    </source>
</evidence>
<evidence type="ECO:0000256" key="7">
    <source>
        <dbReference type="ARBA" id="ARBA00071505"/>
    </source>
</evidence>
<dbReference type="Gene3D" id="1.50.10.10">
    <property type="match status" value="1"/>
</dbReference>
<evidence type="ECO:0000256" key="2">
    <source>
        <dbReference type="ARBA" id="ARBA00022801"/>
    </source>
</evidence>
<dbReference type="EMBL" id="DS232031">
    <property type="protein sequence ID" value="EDS32575.1"/>
    <property type="molecule type" value="Genomic_DNA"/>
</dbReference>
<dbReference type="InterPro" id="IPR008928">
    <property type="entry name" value="6-hairpin_glycosidase_sf"/>
</dbReference>
<evidence type="ECO:0000259" key="11">
    <source>
        <dbReference type="Pfam" id="PF03632"/>
    </source>
</evidence>
<feature type="signal peptide" evidence="10">
    <location>
        <begin position="1"/>
        <end position="20"/>
    </location>
</feature>
<reference evidence="13" key="1">
    <citation type="submission" date="2007-03" db="EMBL/GenBank/DDBJ databases">
        <title>Annotation of Culex pipiens quinquefasciatus.</title>
        <authorList>
            <consortium name="The Broad Institute Genome Sequencing Platform"/>
            <person name="Atkinson P.W."/>
            <person name="Hemingway J."/>
            <person name="Christensen B.M."/>
            <person name="Higgs S."/>
            <person name="Kodira C."/>
            <person name="Hannick L."/>
            <person name="Megy K."/>
            <person name="O'Leary S."/>
            <person name="Pearson M."/>
            <person name="Haas B.J."/>
            <person name="Mauceli E."/>
            <person name="Wortman J.R."/>
            <person name="Lee N.H."/>
            <person name="Guigo R."/>
            <person name="Stanke M."/>
            <person name="Alvarado L."/>
            <person name="Amedeo P."/>
            <person name="Antoine C.H."/>
            <person name="Arensburger P."/>
            <person name="Bidwell S.L."/>
            <person name="Crawford M."/>
            <person name="Camaro F."/>
            <person name="Devon K."/>
            <person name="Engels R."/>
            <person name="Hammond M."/>
            <person name="Howarth C."/>
            <person name="Koehrsen M."/>
            <person name="Lawson D."/>
            <person name="Montgomery P."/>
            <person name="Nene V."/>
            <person name="Nusbaum C."/>
            <person name="Puiu D."/>
            <person name="Romero-Severson J."/>
            <person name="Severson D.W."/>
            <person name="Shumway M."/>
            <person name="Sisk P."/>
            <person name="Stolte C."/>
            <person name="Zeng Q."/>
            <person name="Eisenstadt E."/>
            <person name="Fraser-Liggett C."/>
            <person name="Strausberg R."/>
            <person name="Galagan J."/>
            <person name="Birren B."/>
            <person name="Collins F.H."/>
        </authorList>
    </citation>
    <scope>NUCLEOTIDE SEQUENCE [LARGE SCALE GENOMIC DNA]</scope>
    <source>
        <strain evidence="13">JHB</strain>
    </source>
</reference>
<keyword evidence="9" id="KW-0812">Transmembrane</keyword>
<dbReference type="eggNOG" id="KOG4125">
    <property type="taxonomic scope" value="Eukaryota"/>
</dbReference>
<dbReference type="InterPro" id="IPR005194">
    <property type="entry name" value="Glyco_hydro_65_C"/>
</dbReference>
<dbReference type="GO" id="GO:0047402">
    <property type="term" value="F:protein-glucosylgalactosylhydroxylysine glucosidase activity"/>
    <property type="evidence" value="ECO:0007669"/>
    <property type="project" value="UniProtKB-EC"/>
</dbReference>
<feature type="transmembrane region" description="Helical" evidence="9">
    <location>
        <begin position="737"/>
        <end position="756"/>
    </location>
</feature>
<dbReference type="InterPro" id="IPR012341">
    <property type="entry name" value="6hp_glycosidase-like_sf"/>
</dbReference>
<dbReference type="HOGENOM" id="CLU_006285_4_2_1"/>
<dbReference type="InterPro" id="IPR005195">
    <property type="entry name" value="Glyco_hydro_65_M"/>
</dbReference>
<keyword evidence="2" id="KW-0378">Hydrolase</keyword>
<evidence type="ECO:0000259" key="12">
    <source>
        <dbReference type="Pfam" id="PF03633"/>
    </source>
</evidence>
<comment type="similarity">
    <text evidence="1">Belongs to the glycosyl hydrolase 65 family.</text>
</comment>
<evidence type="ECO:0000256" key="4">
    <source>
        <dbReference type="ARBA" id="ARBA00051415"/>
    </source>
</evidence>
<dbReference type="VEuPathDB" id="VectorBase:CQUJHB008486"/>
<feature type="domain" description="Glycoside hydrolase family 65 C-terminal" evidence="12">
    <location>
        <begin position="630"/>
        <end position="692"/>
    </location>
</feature>
<dbReference type="Pfam" id="PF03632">
    <property type="entry name" value="Glyco_hydro_65m"/>
    <property type="match status" value="1"/>
</dbReference>
<dbReference type="SUPFAM" id="SSF48208">
    <property type="entry name" value="Six-hairpin glycosidases"/>
    <property type="match status" value="1"/>
</dbReference>
<feature type="chain" id="PRO_5011408348" description="Protein-glucosylgalactosylhydroxylysine glucosidase" evidence="10">
    <location>
        <begin position="21"/>
        <end position="760"/>
    </location>
</feature>
<dbReference type="FunFam" id="1.50.10.10:FF:000023">
    <property type="entry name" value="Protein-glucosylgalactosylhydroxylysine glucosidase"/>
    <property type="match status" value="1"/>
</dbReference>
<feature type="domain" description="Glycoside hydrolase family 65 central catalytic" evidence="11">
    <location>
        <begin position="302"/>
        <end position="518"/>
    </location>
</feature>
<proteinExistence type="inferred from homology"/>
<sequence>MRTITLLTLLFSGSILLVAGQDSSFKFNSERFPTSNEEIPALSNGNLGFAVHSDDVFLTGVYSGLGERSHRARLPNYGNLHIDLCDPRAAVQPQCTYQLDIEFGRFRTVYQEPNAQFRIVHDVYPHRYFDHTMVNNFRLERLNGQGALSANVRRIAPVPSTDITLGEARPIVIRNRPFLGQCGTTNEVEDLTLQNTLSEVCIFYEEYPTVLELGAGETVREYTHLTLYARSWGFAEQELLLLTLVMNVSPLHEQNMQQMWNRWGITVEGNAELDRALRASAFQIFSNYPSSVTSQAFAYEMFGISSSGLGRDARQGHNFWDFELWTFPMILLVDPFLARDMLRYRIQTTRAGAARNAELNGFDGWQYPWASAFTGIEVASAAESDLRYHVTADVAFAGRLYMTAMDDLAWFQTHGCTLAYETAKFWMNRTVYNQATDRYDISSVTGPDDSHQNVTNNVYTNVMAAHNLFFGEFAGCYCRFDLNLQDGDWQELVTTARSIRLPYDPTTNTHPQFEEYTAGTPISQADAILLGYPLQLPMTESTKRNNMEAYAKVTAANAPAPTWSMHTIGWLDVDNLERAATDFSKNYQQFMRAPFYIWNERIEPTVGTPNYVPGAGAFLQAVVNGYAGVRLHTEEMTLRPRLPPGTTRLHIPQIGYMRANFALDIRPNGFTLTFQPAVMNPQIRIFVDDEEHPVCSGCSFEGTHNATLVLARSSPVFNNCRLQPTVLNRNFRNGGTASSVAGSLVTFFGVVAAYVISKLI</sequence>
<evidence type="ECO:0000256" key="10">
    <source>
        <dbReference type="SAM" id="SignalP"/>
    </source>
</evidence>
<dbReference type="EnsemblMetazoa" id="CPIJ008851-RA">
    <property type="protein sequence ID" value="CPIJ008851-PA"/>
    <property type="gene ID" value="CPIJ008851"/>
</dbReference>
<evidence type="ECO:0000256" key="8">
    <source>
        <dbReference type="ARBA" id="ARBA00079982"/>
    </source>
</evidence>
<dbReference type="OrthoDB" id="200349at2759"/>
<evidence type="ECO:0000313" key="13">
    <source>
        <dbReference type="EMBL" id="EDS32575.1"/>
    </source>
</evidence>
<protein>
    <recommendedName>
        <fullName evidence="7">Protein-glucosylgalactosylhydroxylysine glucosidase</fullName>
        <ecNumber evidence="6">3.2.1.107</ecNumber>
    </recommendedName>
    <alternativeName>
        <fullName evidence="8">Acid trehalase-like protein 1</fullName>
    </alternativeName>
</protein>
<keyword evidence="3" id="KW-0326">Glycosidase</keyword>
<evidence type="ECO:0000313" key="14">
    <source>
        <dbReference type="EnsemblMetazoa" id="CPIJ008851-PA"/>
    </source>
</evidence>
<dbReference type="KEGG" id="cqu:CpipJ_CPIJ008851"/>
<dbReference type="GO" id="GO:0005975">
    <property type="term" value="P:carbohydrate metabolic process"/>
    <property type="evidence" value="ECO:0007669"/>
    <property type="project" value="InterPro"/>
</dbReference>
<evidence type="ECO:0000256" key="3">
    <source>
        <dbReference type="ARBA" id="ARBA00023295"/>
    </source>
</evidence>
<evidence type="ECO:0000256" key="5">
    <source>
        <dbReference type="ARBA" id="ARBA00053339"/>
    </source>
</evidence>
<keyword evidence="9" id="KW-1133">Transmembrane helix</keyword>
<dbReference type="Pfam" id="PF03633">
    <property type="entry name" value="Glyco_hydro_65C"/>
    <property type="match status" value="1"/>
</dbReference>
<dbReference type="Gene3D" id="2.60.420.10">
    <property type="entry name" value="Maltose phosphorylase, domain 3"/>
    <property type="match status" value="1"/>
</dbReference>
<dbReference type="VEuPathDB" id="VectorBase:CPIJ008851"/>
<evidence type="ECO:0000256" key="1">
    <source>
        <dbReference type="ARBA" id="ARBA00006768"/>
    </source>
</evidence>
<name>B0WPY5_CULQU</name>
<dbReference type="EC" id="3.2.1.107" evidence="6"/>
<dbReference type="Proteomes" id="UP000002320">
    <property type="component" value="Unassembled WGS sequence"/>
</dbReference>
<evidence type="ECO:0000256" key="9">
    <source>
        <dbReference type="SAM" id="Phobius"/>
    </source>
</evidence>
<dbReference type="PANTHER" id="PTHR11051">
    <property type="entry name" value="GLYCOSYL HYDROLASE-RELATED"/>
    <property type="match status" value="1"/>
</dbReference>
<accession>B0WPY5</accession>
<gene>
    <name evidence="14" type="primary">6041519</name>
    <name evidence="13" type="ORF">CpipJ_CPIJ008851</name>
</gene>